<name>A0A830HRA7_9CHLO</name>
<dbReference type="Proteomes" id="UP000660262">
    <property type="component" value="Unassembled WGS sequence"/>
</dbReference>
<protein>
    <submittedName>
        <fullName evidence="1">Uncharacterized protein</fullName>
    </submittedName>
</protein>
<accession>A0A830HRA7</accession>
<dbReference type="InterPro" id="IPR039491">
    <property type="entry name" value="REX1-B"/>
</dbReference>
<evidence type="ECO:0000313" key="1">
    <source>
        <dbReference type="EMBL" id="GHP07549.1"/>
    </source>
</evidence>
<keyword evidence="2" id="KW-1185">Reference proteome</keyword>
<dbReference type="EMBL" id="BNJQ01000017">
    <property type="protein sequence ID" value="GHP07549.1"/>
    <property type="molecule type" value="Genomic_DNA"/>
</dbReference>
<comment type="caution">
    <text evidence="1">The sequence shown here is derived from an EMBL/GenBank/DDBJ whole genome shotgun (WGS) entry which is preliminary data.</text>
</comment>
<sequence>MPDLPMTSAACESFDVSPSNAVMAILQCQNQRARTYASLALVLRSTSLPETSITNALNNATVTFNEIGAVVNEQITRLPDRLANVVSSLQQMEREKLQVTVRQATLRRERARLEQTSGGADGDAFDGRGEGEVSRELAECTREMQRIVEGINACMEELQEELEE</sequence>
<organism evidence="1 2">
    <name type="scientific">Pycnococcus provasolii</name>
    <dbReference type="NCBI Taxonomy" id="41880"/>
    <lineage>
        <taxon>Eukaryota</taxon>
        <taxon>Viridiplantae</taxon>
        <taxon>Chlorophyta</taxon>
        <taxon>Pseudoscourfieldiophyceae</taxon>
        <taxon>Pseudoscourfieldiales</taxon>
        <taxon>Pycnococcaceae</taxon>
        <taxon>Pycnococcus</taxon>
    </lineage>
</organism>
<proteinExistence type="predicted"/>
<dbReference type="PANTHER" id="PTHR28309">
    <property type="entry name" value="REQUIRED FOR EXCISION 1-B DOMAIN-CONTAINING PROTEIN"/>
    <property type="match status" value="1"/>
</dbReference>
<dbReference type="PANTHER" id="PTHR28309:SF1">
    <property type="entry name" value="REQUIRED FOR EXCISION 1-B DOMAIN-CONTAINING PROTEIN"/>
    <property type="match status" value="1"/>
</dbReference>
<gene>
    <name evidence="1" type="ORF">PPROV_000629100</name>
</gene>
<dbReference type="Pfam" id="PF14966">
    <property type="entry name" value="DNA_repr_REX1B"/>
    <property type="match status" value="1"/>
</dbReference>
<reference evidence="1" key="1">
    <citation type="submission" date="2020-10" db="EMBL/GenBank/DDBJ databases">
        <title>Unveiling of a novel bifunctional photoreceptor, Dualchrome1, isolated from a cosmopolitan green alga.</title>
        <authorList>
            <person name="Suzuki S."/>
            <person name="Kawachi M."/>
        </authorList>
    </citation>
    <scope>NUCLEOTIDE SEQUENCE</scope>
    <source>
        <strain evidence="1">NIES 2893</strain>
    </source>
</reference>
<evidence type="ECO:0000313" key="2">
    <source>
        <dbReference type="Proteomes" id="UP000660262"/>
    </source>
</evidence>
<dbReference type="AlphaFoldDB" id="A0A830HRA7"/>